<dbReference type="PANTHER" id="PTHR33683:SF46">
    <property type="entry name" value="SUSHI DOMAIN-CONTAINING PROTEIN"/>
    <property type="match status" value="1"/>
</dbReference>
<sequence>MKLFNAKLALAILAMASGFVASSSTHDGQPRRELFPSNSIAQEMSNEHAKGNSNPRFTLTAGLVAASNNSNLFGGTTQGSSSSFSVNVREPVQAVTKDTTYSEYDGRHELVGELDHTILVADMDAEEDGTVALISVNKVTEEVNGIVHKGGRKMKFTQKKGKKANAYAAPEFVPPAWECGVGHDHESAGRRSLEETSDEQSMKDHHHHEDSSHNDHREHHHNHDMSDIDSAVSYIKDNLRGSSVRLGKRRKLQSGGSYSYQVDIYLEIDQQLVNDNGGILNPNTINYVNSIFTGANSIYESEIDTHLSLLHIALTSNYNSASGTGNALDTMRSIYASQGFGYYPGIDLHHALLSNNLGGGIAYLGVLCDSNYGFGLIGHNFSSGHTHDGYSPAVDTCGNTCPAQLPLAKSSTIMSYCHLCNGGYSNMAYTFGGQYSSGSRSVSTSYVNSNLAGTVSYEPRRVNAQMYSHVSTRGICLSVHDPTPLPTQQPTFSPQPTSSPTATPPGMASYDSVLGAPKCASVSSYCDSGNLLNGRGTMSPGEINQPNTLGTCADGWSGSYHVDESSDRIKVSSVGGGNLQEGNAVVIEATVFVWSALTDFADIYYTSNANSPSWTFIGTFSPPGSGQRTISTQYVLPVGNLQAVRVVFRYNGAASFCPGGNYDDVDDIVFAVDAGSPATATPSKSPSPPPSTMQPTNKPTNSPTVKPTLKPTNQPSTKPPTMQPSNKPTNLPTVKPTLKFLNDTISLLYSLPLADQQAFDETSNHLQCEGFCMFLFNCVVVLQQEV</sequence>
<feature type="compositionally biased region" description="Low complexity" evidence="1">
    <location>
        <begin position="486"/>
        <end position="505"/>
    </location>
</feature>
<keyword evidence="4" id="KW-1185">Reference proteome</keyword>
<keyword evidence="2" id="KW-0732">Signal</keyword>
<dbReference type="Gene3D" id="3.40.390.10">
    <property type="entry name" value="Collagenase (Catalytic Domain)"/>
    <property type="match status" value="1"/>
</dbReference>
<feature type="signal peptide" evidence="2">
    <location>
        <begin position="1"/>
        <end position="22"/>
    </location>
</feature>
<protein>
    <recommendedName>
        <fullName evidence="5">Peptidase M11 gametolysin domain-containing protein</fullName>
    </recommendedName>
</protein>
<evidence type="ECO:0000313" key="3">
    <source>
        <dbReference type="EMBL" id="EED88047.1"/>
    </source>
</evidence>
<dbReference type="eggNOG" id="ENOG502SG44">
    <property type="taxonomic scope" value="Eukaryota"/>
</dbReference>
<dbReference type="RefSeq" id="XP_002294687.1">
    <property type="nucleotide sequence ID" value="XM_002294651.1"/>
</dbReference>
<dbReference type="HOGENOM" id="CLU_336965_0_0_1"/>
<proteinExistence type="predicted"/>
<dbReference type="InterPro" id="IPR024079">
    <property type="entry name" value="MetalloPept_cat_dom_sf"/>
</dbReference>
<dbReference type="Proteomes" id="UP000001449">
    <property type="component" value="Chromosome 20"/>
</dbReference>
<evidence type="ECO:0000313" key="4">
    <source>
        <dbReference type="Proteomes" id="UP000001449"/>
    </source>
</evidence>
<dbReference type="KEGG" id="tps:THAPSDRAFT_11442"/>
<feature type="compositionally biased region" description="Polar residues" evidence="1">
    <location>
        <begin position="723"/>
        <end position="732"/>
    </location>
</feature>
<reference evidence="3 4" key="2">
    <citation type="journal article" date="2008" name="Nature">
        <title>The Phaeodactylum genome reveals the evolutionary history of diatom genomes.</title>
        <authorList>
            <person name="Bowler C."/>
            <person name="Allen A.E."/>
            <person name="Badger J.H."/>
            <person name="Grimwood J."/>
            <person name="Jabbari K."/>
            <person name="Kuo A."/>
            <person name="Maheswari U."/>
            <person name="Martens C."/>
            <person name="Maumus F."/>
            <person name="Otillar R.P."/>
            <person name="Rayko E."/>
            <person name="Salamov A."/>
            <person name="Vandepoele K."/>
            <person name="Beszteri B."/>
            <person name="Gruber A."/>
            <person name="Heijde M."/>
            <person name="Katinka M."/>
            <person name="Mock T."/>
            <person name="Valentin K."/>
            <person name="Verret F."/>
            <person name="Berges J.A."/>
            <person name="Brownlee C."/>
            <person name="Cadoret J.P."/>
            <person name="Chiovitti A."/>
            <person name="Choi C.J."/>
            <person name="Coesel S."/>
            <person name="De Martino A."/>
            <person name="Detter J.C."/>
            <person name="Durkin C."/>
            <person name="Falciatore A."/>
            <person name="Fournet J."/>
            <person name="Haruta M."/>
            <person name="Huysman M.J."/>
            <person name="Jenkins B.D."/>
            <person name="Jiroutova K."/>
            <person name="Jorgensen R.E."/>
            <person name="Joubert Y."/>
            <person name="Kaplan A."/>
            <person name="Kroger N."/>
            <person name="Kroth P.G."/>
            <person name="La Roche J."/>
            <person name="Lindquist E."/>
            <person name="Lommer M."/>
            <person name="Martin-Jezequel V."/>
            <person name="Lopez P.J."/>
            <person name="Lucas S."/>
            <person name="Mangogna M."/>
            <person name="McGinnis K."/>
            <person name="Medlin L.K."/>
            <person name="Montsant A."/>
            <person name="Oudot-Le Secq M.P."/>
            <person name="Napoli C."/>
            <person name="Obornik M."/>
            <person name="Parker M.S."/>
            <person name="Petit J.L."/>
            <person name="Porcel B.M."/>
            <person name="Poulsen N."/>
            <person name="Robison M."/>
            <person name="Rychlewski L."/>
            <person name="Rynearson T.A."/>
            <person name="Schmutz J."/>
            <person name="Shapiro H."/>
            <person name="Siaut M."/>
            <person name="Stanley M."/>
            <person name="Sussman M.R."/>
            <person name="Taylor A.R."/>
            <person name="Vardi A."/>
            <person name="von Dassow P."/>
            <person name="Vyverman W."/>
            <person name="Willis A."/>
            <person name="Wyrwicz L.S."/>
            <person name="Rokhsar D.S."/>
            <person name="Weissenbach J."/>
            <person name="Armbrust E.V."/>
            <person name="Green B.R."/>
            <person name="Van de Peer Y."/>
            <person name="Grigoriev I.V."/>
        </authorList>
    </citation>
    <scope>NUCLEOTIDE SEQUENCE [LARGE SCALE GENOMIC DNA]</scope>
    <source>
        <strain evidence="3 4">CCMP1335</strain>
    </source>
</reference>
<gene>
    <name evidence="3" type="ORF">THAPSDRAFT_11442</name>
</gene>
<evidence type="ECO:0000256" key="1">
    <source>
        <dbReference type="SAM" id="MobiDB-lite"/>
    </source>
</evidence>
<evidence type="ECO:0008006" key="5">
    <source>
        <dbReference type="Google" id="ProtNLM"/>
    </source>
</evidence>
<name>B8CEJ6_THAPS</name>
<dbReference type="GeneID" id="7447816"/>
<dbReference type="Pfam" id="PF13582">
    <property type="entry name" value="Reprolysin_3"/>
    <property type="match status" value="1"/>
</dbReference>
<dbReference type="GO" id="GO:0008237">
    <property type="term" value="F:metallopeptidase activity"/>
    <property type="evidence" value="ECO:0007669"/>
    <property type="project" value="InterPro"/>
</dbReference>
<dbReference type="EMBL" id="CM000652">
    <property type="protein sequence ID" value="EED88047.1"/>
    <property type="molecule type" value="Genomic_DNA"/>
</dbReference>
<dbReference type="AlphaFoldDB" id="B8CEJ6"/>
<feature type="chain" id="PRO_5002869370" description="Peptidase M11 gametolysin domain-containing protein" evidence="2">
    <location>
        <begin position="23"/>
        <end position="786"/>
    </location>
</feature>
<feature type="region of interest" description="Disordered" evidence="1">
    <location>
        <begin position="677"/>
        <end position="732"/>
    </location>
</feature>
<evidence type="ECO:0000256" key="2">
    <source>
        <dbReference type="SAM" id="SignalP"/>
    </source>
</evidence>
<dbReference type="PANTHER" id="PTHR33683">
    <property type="entry name" value="1, PUTATIVE-RELATED"/>
    <property type="match status" value="1"/>
</dbReference>
<feature type="region of interest" description="Disordered" evidence="1">
    <location>
        <begin position="480"/>
        <end position="507"/>
    </location>
</feature>
<feature type="region of interest" description="Disordered" evidence="1">
    <location>
        <begin position="178"/>
        <end position="223"/>
    </location>
</feature>
<accession>B8CEJ6</accession>
<dbReference type="SUPFAM" id="SSF55486">
    <property type="entry name" value="Metalloproteases ('zincins'), catalytic domain"/>
    <property type="match status" value="1"/>
</dbReference>
<feature type="compositionally biased region" description="Polar residues" evidence="1">
    <location>
        <begin position="693"/>
        <end position="716"/>
    </location>
</feature>
<reference evidence="3 4" key="1">
    <citation type="journal article" date="2004" name="Science">
        <title>The genome of the diatom Thalassiosira pseudonana: ecology, evolution, and metabolism.</title>
        <authorList>
            <person name="Armbrust E.V."/>
            <person name="Berges J.A."/>
            <person name="Bowler C."/>
            <person name="Green B.R."/>
            <person name="Martinez D."/>
            <person name="Putnam N.H."/>
            <person name="Zhou S."/>
            <person name="Allen A.E."/>
            <person name="Apt K.E."/>
            <person name="Bechner M."/>
            <person name="Brzezinski M.A."/>
            <person name="Chaal B.K."/>
            <person name="Chiovitti A."/>
            <person name="Davis A.K."/>
            <person name="Demarest M.S."/>
            <person name="Detter J.C."/>
            <person name="Glavina T."/>
            <person name="Goodstein D."/>
            <person name="Hadi M.Z."/>
            <person name="Hellsten U."/>
            <person name="Hildebrand M."/>
            <person name="Jenkins B.D."/>
            <person name="Jurka J."/>
            <person name="Kapitonov V.V."/>
            <person name="Kroger N."/>
            <person name="Lau W.W."/>
            <person name="Lane T.W."/>
            <person name="Larimer F.W."/>
            <person name="Lippmeier J.C."/>
            <person name="Lucas S."/>
            <person name="Medina M."/>
            <person name="Montsant A."/>
            <person name="Obornik M."/>
            <person name="Parker M.S."/>
            <person name="Palenik B."/>
            <person name="Pazour G.J."/>
            <person name="Richardson P.M."/>
            <person name="Rynearson T.A."/>
            <person name="Saito M.A."/>
            <person name="Schwartz D.C."/>
            <person name="Thamatrakoln K."/>
            <person name="Valentin K."/>
            <person name="Vardi A."/>
            <person name="Wilkerson F.P."/>
            <person name="Rokhsar D.S."/>
        </authorList>
    </citation>
    <scope>NUCLEOTIDE SEQUENCE [LARGE SCALE GENOMIC DNA]</scope>
    <source>
        <strain evidence="3 4">CCMP1335</strain>
    </source>
</reference>
<feature type="compositionally biased region" description="Basic and acidic residues" evidence="1">
    <location>
        <begin position="181"/>
        <end position="223"/>
    </location>
</feature>
<dbReference type="PaxDb" id="35128-Thaps11442"/>
<dbReference type="InParanoid" id="B8CEJ6"/>
<organism evidence="3 4">
    <name type="scientific">Thalassiosira pseudonana</name>
    <name type="common">Marine diatom</name>
    <name type="synonym">Cyclotella nana</name>
    <dbReference type="NCBI Taxonomy" id="35128"/>
    <lineage>
        <taxon>Eukaryota</taxon>
        <taxon>Sar</taxon>
        <taxon>Stramenopiles</taxon>
        <taxon>Ochrophyta</taxon>
        <taxon>Bacillariophyta</taxon>
        <taxon>Coscinodiscophyceae</taxon>
        <taxon>Thalassiosirophycidae</taxon>
        <taxon>Thalassiosirales</taxon>
        <taxon>Thalassiosiraceae</taxon>
        <taxon>Thalassiosira</taxon>
    </lineage>
</organism>